<evidence type="ECO:0000256" key="1">
    <source>
        <dbReference type="SAM" id="SignalP"/>
    </source>
</evidence>
<sequence>MRKTLSVAMAAILLPAGAQAMLFGSWTEQRFSLFSGNAWQQSSDQVAVASDGTVSLLWRRLPGADWSTRRADWRWSVDQSVPPTDLTRKGGDDRDLSLYFIFMPKAVAEANRNAGIRQLLGIEEARVLMYVWGGNHARGAVLPSPYLGARGKTVILRPAGTGSHSETVDLARDYRRAFGSAPTSLVGLALSADSDDTDSRIRARIADLSLQ</sequence>
<evidence type="ECO:0000313" key="2">
    <source>
        <dbReference type="EMBL" id="KFE36213.1"/>
    </source>
</evidence>
<dbReference type="RefSeq" id="WP_038143638.1">
    <property type="nucleotide sequence ID" value="NZ_AQRC01000002.1"/>
</dbReference>
<dbReference type="eggNOG" id="ENOG50300VJ">
    <property type="taxonomic scope" value="Bacteria"/>
</dbReference>
<keyword evidence="1" id="KW-0732">Signal</keyword>
<reference evidence="2 3" key="2">
    <citation type="journal article" date="2015" name="Antonie Van Leeuwenhoek">
        <title>Thioclava indica sp. nov., isolated from surface seawater of the Indian Ocean.</title>
        <authorList>
            <person name="Liu Y."/>
            <person name="Lai Q."/>
            <person name="Du J."/>
            <person name="Xu H."/>
            <person name="Jiang L."/>
            <person name="Shao Z."/>
        </authorList>
    </citation>
    <scope>NUCLEOTIDE SEQUENCE [LARGE SCALE GENOMIC DNA]</scope>
    <source>
        <strain evidence="2 3">13D2W-2</strain>
    </source>
</reference>
<proteinExistence type="predicted"/>
<dbReference type="AlphaFoldDB" id="A0A085TZR6"/>
<comment type="caution">
    <text evidence="2">The sequence shown here is derived from an EMBL/GenBank/DDBJ whole genome shotgun (WGS) entry which is preliminary data.</text>
</comment>
<evidence type="ECO:0000313" key="3">
    <source>
        <dbReference type="Proteomes" id="UP000028607"/>
    </source>
</evidence>
<accession>A0A085TZR6</accession>
<dbReference type="PATRIC" id="fig|1317124.6.peg.567"/>
<keyword evidence="3" id="KW-1185">Reference proteome</keyword>
<organism evidence="2 3">
    <name type="scientific">Thioclava atlantica</name>
    <dbReference type="NCBI Taxonomy" id="1317124"/>
    <lineage>
        <taxon>Bacteria</taxon>
        <taxon>Pseudomonadati</taxon>
        <taxon>Pseudomonadota</taxon>
        <taxon>Alphaproteobacteria</taxon>
        <taxon>Rhodobacterales</taxon>
        <taxon>Paracoccaceae</taxon>
        <taxon>Thioclava</taxon>
    </lineage>
</organism>
<dbReference type="InterPro" id="IPR021409">
    <property type="entry name" value="DUF3047"/>
</dbReference>
<feature type="signal peptide" evidence="1">
    <location>
        <begin position="1"/>
        <end position="20"/>
    </location>
</feature>
<dbReference type="OrthoDB" id="8443660at2"/>
<name>A0A085TZR6_9RHOB</name>
<protein>
    <recommendedName>
        <fullName evidence="4">DUF3047 domain-containing protein</fullName>
    </recommendedName>
</protein>
<dbReference type="Pfam" id="PF11249">
    <property type="entry name" value="DUF3047"/>
    <property type="match status" value="1"/>
</dbReference>
<reference evidence="3" key="1">
    <citation type="submission" date="2013-04" db="EMBL/GenBank/DDBJ databases">
        <title>Thioclava sp. 13D2W-2 Genome Sequencing.</title>
        <authorList>
            <person name="Lai Q."/>
            <person name="Li G."/>
            <person name="Shao Z."/>
        </authorList>
    </citation>
    <scope>NUCLEOTIDE SEQUENCE [LARGE SCALE GENOMIC DNA]</scope>
    <source>
        <strain evidence="3">13D2W-2</strain>
    </source>
</reference>
<gene>
    <name evidence="2" type="ORF">DW2_02844</name>
</gene>
<dbReference type="EMBL" id="AQRC01000002">
    <property type="protein sequence ID" value="KFE36213.1"/>
    <property type="molecule type" value="Genomic_DNA"/>
</dbReference>
<feature type="chain" id="PRO_5001797690" description="DUF3047 domain-containing protein" evidence="1">
    <location>
        <begin position="21"/>
        <end position="211"/>
    </location>
</feature>
<dbReference type="Proteomes" id="UP000028607">
    <property type="component" value="Unassembled WGS sequence"/>
</dbReference>
<dbReference type="STRING" id="1317124.DW2_02844"/>
<evidence type="ECO:0008006" key="4">
    <source>
        <dbReference type="Google" id="ProtNLM"/>
    </source>
</evidence>